<evidence type="ECO:0000313" key="2">
    <source>
        <dbReference type="EMBL" id="BES90350.1"/>
    </source>
</evidence>
<gene>
    <name evidence="2" type="ORF">NTJ_03160</name>
</gene>
<protein>
    <submittedName>
        <fullName evidence="2">Uncharacterized protein</fullName>
    </submittedName>
</protein>
<reference evidence="2 3" key="1">
    <citation type="submission" date="2023-09" db="EMBL/GenBank/DDBJ databases">
        <title>Nesidiocoris tenuis whole genome shotgun sequence.</title>
        <authorList>
            <person name="Shibata T."/>
            <person name="Shimoda M."/>
            <person name="Kobayashi T."/>
            <person name="Uehara T."/>
        </authorList>
    </citation>
    <scope>NUCLEOTIDE SEQUENCE [LARGE SCALE GENOMIC DNA]</scope>
    <source>
        <strain evidence="2 3">Japan</strain>
    </source>
</reference>
<name>A0ABN7ADJ8_9HEMI</name>
<sequence length="118" mass="12964">MTTADGSPLSARNPRRQAPTARGTFRRPPITCSTTPPLEGTDKSSGSAGMRTENIKKSERNRPAAWRNRPGYPAYPNGCGRLRVRLSEARRGNGDRWKQGSPETLIVGETSRDSVRGR</sequence>
<keyword evidence="3" id="KW-1185">Reference proteome</keyword>
<feature type="region of interest" description="Disordered" evidence="1">
    <location>
        <begin position="1"/>
        <end position="118"/>
    </location>
</feature>
<evidence type="ECO:0000313" key="3">
    <source>
        <dbReference type="Proteomes" id="UP001307889"/>
    </source>
</evidence>
<dbReference type="EMBL" id="AP028910">
    <property type="protein sequence ID" value="BES90350.1"/>
    <property type="molecule type" value="Genomic_DNA"/>
</dbReference>
<proteinExistence type="predicted"/>
<evidence type="ECO:0000256" key="1">
    <source>
        <dbReference type="SAM" id="MobiDB-lite"/>
    </source>
</evidence>
<feature type="compositionally biased region" description="Basic and acidic residues" evidence="1">
    <location>
        <begin position="53"/>
        <end position="62"/>
    </location>
</feature>
<feature type="compositionally biased region" description="Basic and acidic residues" evidence="1">
    <location>
        <begin position="85"/>
        <end position="98"/>
    </location>
</feature>
<accession>A0ABN7ADJ8</accession>
<dbReference type="Proteomes" id="UP001307889">
    <property type="component" value="Chromosome 2"/>
</dbReference>
<organism evidence="2 3">
    <name type="scientific">Nesidiocoris tenuis</name>
    <dbReference type="NCBI Taxonomy" id="355587"/>
    <lineage>
        <taxon>Eukaryota</taxon>
        <taxon>Metazoa</taxon>
        <taxon>Ecdysozoa</taxon>
        <taxon>Arthropoda</taxon>
        <taxon>Hexapoda</taxon>
        <taxon>Insecta</taxon>
        <taxon>Pterygota</taxon>
        <taxon>Neoptera</taxon>
        <taxon>Paraneoptera</taxon>
        <taxon>Hemiptera</taxon>
        <taxon>Heteroptera</taxon>
        <taxon>Panheteroptera</taxon>
        <taxon>Cimicomorpha</taxon>
        <taxon>Miridae</taxon>
        <taxon>Dicyphina</taxon>
        <taxon>Nesidiocoris</taxon>
    </lineage>
</organism>